<organism evidence="3 4">
    <name type="scientific">Frischella japonica</name>
    <dbReference type="NCBI Taxonomy" id="2741544"/>
    <lineage>
        <taxon>Bacteria</taxon>
        <taxon>Pseudomonadati</taxon>
        <taxon>Pseudomonadota</taxon>
        <taxon>Gammaproteobacteria</taxon>
        <taxon>Orbales</taxon>
        <taxon>Orbaceae</taxon>
        <taxon>Frischella</taxon>
    </lineage>
</organism>
<comment type="caution">
    <text evidence="3">The sequence shown here is derived from an EMBL/GenBank/DDBJ whole genome shotgun (WGS) entry which is preliminary data.</text>
</comment>
<dbReference type="SUPFAM" id="SSF53271">
    <property type="entry name" value="PRTase-like"/>
    <property type="match status" value="1"/>
</dbReference>
<reference evidence="3 4" key="1">
    <citation type="submission" date="2020-06" db="EMBL/GenBank/DDBJ databases">
        <title>Frischella cerana isolated from Apis cerana gut homogenate.</title>
        <authorList>
            <person name="Wolter L.A."/>
            <person name="Suenami S."/>
            <person name="Miyazaki R."/>
        </authorList>
    </citation>
    <scope>NUCLEOTIDE SEQUENCE [LARGE SCALE GENOMIC DNA]</scope>
    <source>
        <strain evidence="3 4">Ac13</strain>
    </source>
</reference>
<dbReference type="InterPro" id="IPR029057">
    <property type="entry name" value="PRTase-like"/>
</dbReference>
<keyword evidence="4" id="KW-1185">Reference proteome</keyword>
<comment type="similarity">
    <text evidence="1">Belongs to the ComF/GntX family.</text>
</comment>
<evidence type="ECO:0000313" key="3">
    <source>
        <dbReference type="EMBL" id="MBC9131952.1"/>
    </source>
</evidence>
<dbReference type="InterPro" id="IPR051910">
    <property type="entry name" value="ComF/GntX_DNA_util-trans"/>
</dbReference>
<feature type="domain" description="Phosphoribosyltransferase" evidence="2">
    <location>
        <begin position="133"/>
        <end position="219"/>
    </location>
</feature>
<protein>
    <submittedName>
        <fullName evidence="3">DNA utilization protein GntX</fullName>
    </submittedName>
</protein>
<dbReference type="CDD" id="cd06223">
    <property type="entry name" value="PRTases_typeI"/>
    <property type="match status" value="1"/>
</dbReference>
<sequence>MRCIICQLPLRLSWGICSQCYHYLPKLISVCHRCGLPLFPVTKPCHHCDKLKPNWDNLIAVADFVPPFTKLIYRFKLNDHPELAYPLARMMMLAWLAARNETGIRKPDIITCIPLHQRRYWSRGYNQSELLAKIISHWLNKHFQPYLIKRQKQTYDQKTLSKQQRKDNIVNVFSCQTSLQGKSIAIIDDIVTTGHTIRAACKVLRQQGVQHIQIICLCRTSL</sequence>
<dbReference type="Proteomes" id="UP000651208">
    <property type="component" value="Unassembled WGS sequence"/>
</dbReference>
<dbReference type="RefSeq" id="WP_187756383.1">
    <property type="nucleotide sequence ID" value="NZ_JABURY010000021.1"/>
</dbReference>
<dbReference type="EMBL" id="JABURY010000021">
    <property type="protein sequence ID" value="MBC9131952.1"/>
    <property type="molecule type" value="Genomic_DNA"/>
</dbReference>
<dbReference type="PANTHER" id="PTHR47505:SF1">
    <property type="entry name" value="DNA UTILIZATION PROTEIN YHGH"/>
    <property type="match status" value="1"/>
</dbReference>
<evidence type="ECO:0000313" key="4">
    <source>
        <dbReference type="Proteomes" id="UP000651208"/>
    </source>
</evidence>
<dbReference type="PANTHER" id="PTHR47505">
    <property type="entry name" value="DNA UTILIZATION PROTEIN YHGH"/>
    <property type="match status" value="1"/>
</dbReference>
<dbReference type="Pfam" id="PF00156">
    <property type="entry name" value="Pribosyltran"/>
    <property type="match status" value="1"/>
</dbReference>
<dbReference type="InterPro" id="IPR000836">
    <property type="entry name" value="PRTase_dom"/>
</dbReference>
<dbReference type="Gene3D" id="3.40.50.2020">
    <property type="match status" value="1"/>
</dbReference>
<evidence type="ECO:0000259" key="2">
    <source>
        <dbReference type="Pfam" id="PF00156"/>
    </source>
</evidence>
<evidence type="ECO:0000256" key="1">
    <source>
        <dbReference type="ARBA" id="ARBA00008007"/>
    </source>
</evidence>
<name>A0ABR7R0G8_9GAMM</name>
<accession>A0ABR7R0G8</accession>
<proteinExistence type="inferred from homology"/>
<gene>
    <name evidence="3" type="ORF">FcAc13_11640</name>
</gene>